<organism evidence="7">
    <name type="scientific">freshwater metagenome</name>
    <dbReference type="NCBI Taxonomy" id="449393"/>
    <lineage>
        <taxon>unclassified sequences</taxon>
        <taxon>metagenomes</taxon>
        <taxon>ecological metagenomes</taxon>
    </lineage>
</organism>
<dbReference type="InterPro" id="IPR050088">
    <property type="entry name" value="IspD/TarI_cytidylyltransf_bact"/>
</dbReference>
<dbReference type="InterPro" id="IPR018294">
    <property type="entry name" value="ISPD_synthase_CS"/>
</dbReference>
<dbReference type="NCBIfam" id="TIGR00453">
    <property type="entry name" value="ispD"/>
    <property type="match status" value="1"/>
</dbReference>
<keyword evidence="4" id="KW-0808">Transferase</keyword>
<evidence type="ECO:0000256" key="3">
    <source>
        <dbReference type="ARBA" id="ARBA00012526"/>
    </source>
</evidence>
<dbReference type="InterPro" id="IPR034683">
    <property type="entry name" value="IspD/TarI"/>
</dbReference>
<accession>A0A6J7JHR3</accession>
<evidence type="ECO:0000256" key="4">
    <source>
        <dbReference type="ARBA" id="ARBA00022679"/>
    </source>
</evidence>
<dbReference type="EC" id="2.7.7.60" evidence="3"/>
<evidence type="ECO:0000256" key="5">
    <source>
        <dbReference type="ARBA" id="ARBA00022695"/>
    </source>
</evidence>
<dbReference type="InterPro" id="IPR001228">
    <property type="entry name" value="IspD"/>
</dbReference>
<name>A0A6J7JHR3_9ZZZZ</name>
<dbReference type="PROSITE" id="PS01295">
    <property type="entry name" value="ISPD"/>
    <property type="match status" value="1"/>
</dbReference>
<evidence type="ECO:0000256" key="1">
    <source>
        <dbReference type="ARBA" id="ARBA00004787"/>
    </source>
</evidence>
<dbReference type="AlphaFoldDB" id="A0A6J7JHR3"/>
<dbReference type="GO" id="GO:0050518">
    <property type="term" value="F:2-C-methyl-D-erythritol 4-phosphate cytidylyltransferase activity"/>
    <property type="evidence" value="ECO:0007669"/>
    <property type="project" value="UniProtKB-EC"/>
</dbReference>
<dbReference type="UniPathway" id="UPA00056">
    <property type="reaction ID" value="UER00093"/>
</dbReference>
<dbReference type="PANTHER" id="PTHR32125:SF4">
    <property type="entry name" value="2-C-METHYL-D-ERYTHRITOL 4-PHOSPHATE CYTIDYLYLTRANSFERASE, CHLOROPLASTIC"/>
    <property type="match status" value="1"/>
</dbReference>
<dbReference type="Pfam" id="PF01128">
    <property type="entry name" value="IspD"/>
    <property type="match status" value="1"/>
</dbReference>
<keyword evidence="5" id="KW-0548">Nucleotidyltransferase</keyword>
<comment type="similarity">
    <text evidence="2">Belongs to the IspD/TarI cytidylyltransferase family. IspD subfamily.</text>
</comment>
<comment type="pathway">
    <text evidence="1">Isoprenoid biosynthesis; isopentenyl diphosphate biosynthesis via DXP pathway; isopentenyl diphosphate from 1-deoxy-D-xylulose 5-phosphate: step 2/6.</text>
</comment>
<sequence>MTTWAILLGAGSGTRFGAQKQFLDLDGARIIDRAIHGAHDAVDAVVLVLPAGESWVGPPVHAVVEGGAQRSDSVRAGLAVIPPEVEVIVVHDVARPLATRATYSAVIDAVKAGADGAVPGIAISDTIKRVSQGMVVETLNRNELVAVQTPQAFNATKLRDAHLAGGDATDDAGLIEAIGGTVMVVQGDALNQKITEGSDLTRLEALLAERSTSEGDAGESA</sequence>
<dbReference type="PANTHER" id="PTHR32125">
    <property type="entry name" value="2-C-METHYL-D-ERYTHRITOL 4-PHOSPHATE CYTIDYLYLTRANSFERASE, CHLOROPLASTIC"/>
    <property type="match status" value="1"/>
</dbReference>
<reference evidence="7" key="1">
    <citation type="submission" date="2020-05" db="EMBL/GenBank/DDBJ databases">
        <authorList>
            <person name="Chiriac C."/>
            <person name="Salcher M."/>
            <person name="Ghai R."/>
            <person name="Kavagutti S V."/>
        </authorList>
    </citation>
    <scope>NUCLEOTIDE SEQUENCE</scope>
</reference>
<proteinExistence type="inferred from homology"/>
<dbReference type="Gene3D" id="3.90.550.10">
    <property type="entry name" value="Spore Coat Polysaccharide Biosynthesis Protein SpsA, Chain A"/>
    <property type="match status" value="1"/>
</dbReference>
<evidence type="ECO:0000256" key="2">
    <source>
        <dbReference type="ARBA" id="ARBA00009789"/>
    </source>
</evidence>
<dbReference type="InterPro" id="IPR029044">
    <property type="entry name" value="Nucleotide-diphossugar_trans"/>
</dbReference>
<dbReference type="EMBL" id="CAFBNL010000005">
    <property type="protein sequence ID" value="CAB4942367.1"/>
    <property type="molecule type" value="Genomic_DNA"/>
</dbReference>
<dbReference type="CDD" id="cd02516">
    <property type="entry name" value="CDP-ME_synthetase"/>
    <property type="match status" value="1"/>
</dbReference>
<gene>
    <name evidence="7" type="ORF">UFOPK3789_00159</name>
</gene>
<evidence type="ECO:0000256" key="6">
    <source>
        <dbReference type="ARBA" id="ARBA00023229"/>
    </source>
</evidence>
<dbReference type="SUPFAM" id="SSF53448">
    <property type="entry name" value="Nucleotide-diphospho-sugar transferases"/>
    <property type="match status" value="1"/>
</dbReference>
<dbReference type="GO" id="GO:0019288">
    <property type="term" value="P:isopentenyl diphosphate biosynthetic process, methylerythritol 4-phosphate pathway"/>
    <property type="evidence" value="ECO:0007669"/>
    <property type="project" value="UniProtKB-UniPathway"/>
</dbReference>
<protein>
    <recommendedName>
        <fullName evidence="3">2-C-methyl-D-erythritol 4-phosphate cytidylyltransferase</fullName>
        <ecNumber evidence="3">2.7.7.60</ecNumber>
    </recommendedName>
</protein>
<keyword evidence="6" id="KW-0414">Isoprene biosynthesis</keyword>
<evidence type="ECO:0000313" key="7">
    <source>
        <dbReference type="EMBL" id="CAB4942367.1"/>
    </source>
</evidence>